<name>A0AA38GFC5_TAXCH</name>
<gene>
    <name evidence="1" type="ORF">KI387_016880</name>
</gene>
<dbReference type="AlphaFoldDB" id="A0AA38GFC5"/>
<keyword evidence="2" id="KW-1185">Reference proteome</keyword>
<comment type="caution">
    <text evidence="1">The sequence shown here is derived from an EMBL/GenBank/DDBJ whole genome shotgun (WGS) entry which is preliminary data.</text>
</comment>
<dbReference type="EMBL" id="JAHRHJ020000003">
    <property type="protein sequence ID" value="KAH9322241.1"/>
    <property type="molecule type" value="Genomic_DNA"/>
</dbReference>
<accession>A0AA38GFC5</accession>
<proteinExistence type="predicted"/>
<dbReference type="Proteomes" id="UP000824469">
    <property type="component" value="Unassembled WGS sequence"/>
</dbReference>
<reference evidence="1 2" key="1">
    <citation type="journal article" date="2021" name="Nat. Plants">
        <title>The Taxus genome provides insights into paclitaxel biosynthesis.</title>
        <authorList>
            <person name="Xiong X."/>
            <person name="Gou J."/>
            <person name="Liao Q."/>
            <person name="Li Y."/>
            <person name="Zhou Q."/>
            <person name="Bi G."/>
            <person name="Li C."/>
            <person name="Du R."/>
            <person name="Wang X."/>
            <person name="Sun T."/>
            <person name="Guo L."/>
            <person name="Liang H."/>
            <person name="Lu P."/>
            <person name="Wu Y."/>
            <person name="Zhang Z."/>
            <person name="Ro D.K."/>
            <person name="Shang Y."/>
            <person name="Huang S."/>
            <person name="Yan J."/>
        </authorList>
    </citation>
    <scope>NUCLEOTIDE SEQUENCE [LARGE SCALE GENOMIC DNA]</scope>
    <source>
        <strain evidence="1">Ta-2019</strain>
    </source>
</reference>
<evidence type="ECO:0000313" key="2">
    <source>
        <dbReference type="Proteomes" id="UP000824469"/>
    </source>
</evidence>
<feature type="non-terminal residue" evidence="1">
    <location>
        <position position="1"/>
    </location>
</feature>
<evidence type="ECO:0000313" key="1">
    <source>
        <dbReference type="EMBL" id="KAH9322241.1"/>
    </source>
</evidence>
<sequence length="87" mass="9646">LVVPDLVNDGSIPKIFLCLSNAYPDPPIPSVADEKMKCSNYDVVTDMMNMENVEEVSRFFVEAATEDHAATDTVKNVDLDHRDEATT</sequence>
<protein>
    <submittedName>
        <fullName evidence="1">Uncharacterized protein</fullName>
    </submittedName>
</protein>
<organism evidence="1 2">
    <name type="scientific">Taxus chinensis</name>
    <name type="common">Chinese yew</name>
    <name type="synonym">Taxus wallichiana var. chinensis</name>
    <dbReference type="NCBI Taxonomy" id="29808"/>
    <lineage>
        <taxon>Eukaryota</taxon>
        <taxon>Viridiplantae</taxon>
        <taxon>Streptophyta</taxon>
        <taxon>Embryophyta</taxon>
        <taxon>Tracheophyta</taxon>
        <taxon>Spermatophyta</taxon>
        <taxon>Pinopsida</taxon>
        <taxon>Pinidae</taxon>
        <taxon>Conifers II</taxon>
        <taxon>Cupressales</taxon>
        <taxon>Taxaceae</taxon>
        <taxon>Taxus</taxon>
    </lineage>
</organism>